<protein>
    <submittedName>
        <fullName evidence="5">Two-component system response regulator</fullName>
    </submittedName>
</protein>
<evidence type="ECO:0000313" key="6">
    <source>
        <dbReference type="Proteomes" id="UP000249354"/>
    </source>
</evidence>
<evidence type="ECO:0000313" key="5">
    <source>
        <dbReference type="EMBL" id="PZO17583.1"/>
    </source>
</evidence>
<feature type="modified residue" description="4-aspartylphosphate" evidence="3">
    <location>
        <position position="52"/>
    </location>
</feature>
<evidence type="ECO:0000256" key="1">
    <source>
        <dbReference type="ARBA" id="ARBA00022553"/>
    </source>
</evidence>
<feature type="domain" description="Response regulatory" evidence="4">
    <location>
        <begin position="3"/>
        <end position="119"/>
    </location>
</feature>
<evidence type="ECO:0000256" key="3">
    <source>
        <dbReference type="PROSITE-ProRule" id="PRU00169"/>
    </source>
</evidence>
<reference evidence="5 6" key="2">
    <citation type="submission" date="2018-06" db="EMBL/GenBank/DDBJ databases">
        <title>Metagenomic assembly of (sub)arctic Cyanobacteria and their associated microbiome from non-axenic cultures.</title>
        <authorList>
            <person name="Baurain D."/>
        </authorList>
    </citation>
    <scope>NUCLEOTIDE SEQUENCE [LARGE SCALE GENOMIC DNA]</scope>
    <source>
        <strain evidence="5">ULC129bin1</strain>
    </source>
</reference>
<dbReference type="PANTHER" id="PTHR44591">
    <property type="entry name" value="STRESS RESPONSE REGULATOR PROTEIN 1"/>
    <property type="match status" value="1"/>
</dbReference>
<dbReference type="PROSITE" id="PS50110">
    <property type="entry name" value="RESPONSE_REGULATORY"/>
    <property type="match status" value="1"/>
</dbReference>
<keyword evidence="1 3" id="KW-0597">Phosphoprotein</keyword>
<reference evidence="6" key="1">
    <citation type="submission" date="2018-04" db="EMBL/GenBank/DDBJ databases">
        <authorList>
            <person name="Cornet L."/>
        </authorList>
    </citation>
    <scope>NUCLEOTIDE SEQUENCE [LARGE SCALE GENOMIC DNA]</scope>
</reference>
<evidence type="ECO:0000259" key="4">
    <source>
        <dbReference type="PROSITE" id="PS50110"/>
    </source>
</evidence>
<gene>
    <name evidence="5" type="ORF">DCF25_10985</name>
</gene>
<organism evidence="5 6">
    <name type="scientific">Leptolyngbya foveolarum</name>
    <dbReference type="NCBI Taxonomy" id="47253"/>
    <lineage>
        <taxon>Bacteria</taxon>
        <taxon>Bacillati</taxon>
        <taxon>Cyanobacteriota</taxon>
        <taxon>Cyanophyceae</taxon>
        <taxon>Leptolyngbyales</taxon>
        <taxon>Leptolyngbyaceae</taxon>
        <taxon>Leptolyngbya group</taxon>
        <taxon>Leptolyngbya</taxon>
    </lineage>
</organism>
<dbReference type="SMART" id="SM00448">
    <property type="entry name" value="REC"/>
    <property type="match status" value="1"/>
</dbReference>
<dbReference type="InterPro" id="IPR011006">
    <property type="entry name" value="CheY-like_superfamily"/>
</dbReference>
<dbReference type="Gene3D" id="3.40.50.2300">
    <property type="match status" value="1"/>
</dbReference>
<name>A0A2W4U9J4_9CYAN</name>
<dbReference type="SUPFAM" id="SSF52172">
    <property type="entry name" value="CheY-like"/>
    <property type="match status" value="1"/>
</dbReference>
<dbReference type="InterPro" id="IPR001789">
    <property type="entry name" value="Sig_transdc_resp-reg_receiver"/>
</dbReference>
<accession>A0A2W4U9J4</accession>
<dbReference type="AlphaFoldDB" id="A0A2W4U9J4"/>
<proteinExistence type="predicted"/>
<comment type="caution">
    <text evidence="5">The sequence shown here is derived from an EMBL/GenBank/DDBJ whole genome shotgun (WGS) entry which is preliminary data.</text>
</comment>
<dbReference type="EMBL" id="QBMC01000066">
    <property type="protein sequence ID" value="PZO17583.1"/>
    <property type="molecule type" value="Genomic_DNA"/>
</dbReference>
<dbReference type="PANTHER" id="PTHR44591:SF14">
    <property type="entry name" value="PROTEIN PILG"/>
    <property type="match status" value="1"/>
</dbReference>
<sequence>MSSILVVDDSPMLREMISGLLNKTGLSVSVAKDGQEAMEKIAAEPPDLVVLDVVMPNMNGYELCRWVKNNPSTEHVLVILCSSKSEEFDRYWGIKQGADAYVIKPFRPDELVSTVQTLLSTKCAS</sequence>
<dbReference type="GO" id="GO:0000160">
    <property type="term" value="P:phosphorelay signal transduction system"/>
    <property type="evidence" value="ECO:0007669"/>
    <property type="project" value="UniProtKB-KW"/>
</dbReference>
<dbReference type="Pfam" id="PF00072">
    <property type="entry name" value="Response_reg"/>
    <property type="match status" value="1"/>
</dbReference>
<keyword evidence="2" id="KW-0902">Two-component regulatory system</keyword>
<dbReference type="Proteomes" id="UP000249354">
    <property type="component" value="Unassembled WGS sequence"/>
</dbReference>
<evidence type="ECO:0000256" key="2">
    <source>
        <dbReference type="ARBA" id="ARBA00023012"/>
    </source>
</evidence>
<dbReference type="InterPro" id="IPR050595">
    <property type="entry name" value="Bact_response_regulator"/>
</dbReference>